<evidence type="ECO:0000256" key="1">
    <source>
        <dbReference type="SAM" id="Coils"/>
    </source>
</evidence>
<reference evidence="2 3" key="1">
    <citation type="journal article" date="2014" name="Mol. Biol. Evol.">
        <title>Massive expansion of Ubiquitination-related gene families within the Chlamydiae.</title>
        <authorList>
            <person name="Domman D."/>
            <person name="Collingro A."/>
            <person name="Lagkouvardos I."/>
            <person name="Gehre L."/>
            <person name="Weinmaier T."/>
            <person name="Rattei T."/>
            <person name="Subtil A."/>
            <person name="Horn M."/>
        </authorList>
    </citation>
    <scope>NUCLEOTIDE SEQUENCE [LARGE SCALE GENOMIC DNA]</scope>
    <source>
        <strain evidence="2 3">OEW1</strain>
    </source>
</reference>
<evidence type="ECO:0000313" key="3">
    <source>
        <dbReference type="Proteomes" id="UP000031307"/>
    </source>
</evidence>
<protein>
    <submittedName>
        <fullName evidence="2">Uncharacterized protein</fullName>
    </submittedName>
</protein>
<organism evidence="2 3">
    <name type="scientific">Parachlamydia acanthamoebae</name>
    <dbReference type="NCBI Taxonomy" id="83552"/>
    <lineage>
        <taxon>Bacteria</taxon>
        <taxon>Pseudomonadati</taxon>
        <taxon>Chlamydiota</taxon>
        <taxon>Chlamydiia</taxon>
        <taxon>Parachlamydiales</taxon>
        <taxon>Parachlamydiaceae</taxon>
        <taxon>Parachlamydia</taxon>
    </lineage>
</organism>
<dbReference type="AlphaFoldDB" id="A0A0C1EB62"/>
<keyword evidence="1" id="KW-0175">Coiled coil</keyword>
<dbReference type="RefSeq" id="WP_013924652.1">
    <property type="nucleotide sequence ID" value="NZ_JSAM01000023.1"/>
</dbReference>
<feature type="coiled-coil region" evidence="1">
    <location>
        <begin position="229"/>
        <end position="273"/>
    </location>
</feature>
<feature type="coiled-coil region" evidence="1">
    <location>
        <begin position="137"/>
        <end position="191"/>
    </location>
</feature>
<gene>
    <name evidence="2" type="ORF">DB43_EC00050</name>
</gene>
<sequence length="306" mass="35455">MNLSLSPYEVEKCLRAQKYHQYRGLKEAVKAAYKGHGIEKILLEESQDGTIKKIQNHFRRFVEKCKIYFQPGYREKLENAFAIVIGVYKQQLEQKAAAAKQSQSQADVKSPELDPEELNAQVKEEMVAINAKLNVHIDRLTRKTKLIEKKMAVLEIKQEKLHGVVLSEEKLKNKKESLEKIIAEMEAYIQAPKIANVGWIYTSYEKQYDKTRMKEAFNRLDLDYDAFNYDDIDEAKENLESKLEKVKKKLDFNESLRTKINDLRGEISLLKEDCGFHHTKIEKLKGKLLSVVPYVGKSVESEPEQA</sequence>
<dbReference type="PATRIC" id="fig|83552.4.peg.405"/>
<accession>A0A0C1EB62</accession>
<dbReference type="Proteomes" id="UP000031307">
    <property type="component" value="Unassembled WGS sequence"/>
</dbReference>
<name>A0A0C1EB62_9BACT</name>
<dbReference type="EMBL" id="JSAM01000023">
    <property type="protein sequence ID" value="KIA78377.1"/>
    <property type="molecule type" value="Genomic_DNA"/>
</dbReference>
<comment type="caution">
    <text evidence="2">The sequence shown here is derived from an EMBL/GenBank/DDBJ whole genome shotgun (WGS) entry which is preliminary data.</text>
</comment>
<proteinExistence type="predicted"/>
<evidence type="ECO:0000313" key="2">
    <source>
        <dbReference type="EMBL" id="KIA78377.1"/>
    </source>
</evidence>